<evidence type="ECO:0000313" key="1">
    <source>
        <dbReference type="EMBL" id="MBB6551620.1"/>
    </source>
</evidence>
<protein>
    <submittedName>
        <fullName evidence="1">Uncharacterized protein</fullName>
    </submittedName>
</protein>
<keyword evidence="2" id="KW-1185">Reference proteome</keyword>
<dbReference type="RefSeq" id="WP_185105660.1">
    <property type="nucleotide sequence ID" value="NZ_BAAAXY010000118.1"/>
</dbReference>
<proteinExistence type="predicted"/>
<reference evidence="1 2" key="1">
    <citation type="submission" date="2020-08" db="EMBL/GenBank/DDBJ databases">
        <title>Sequencing the genomes of 1000 actinobacteria strains.</title>
        <authorList>
            <person name="Klenk H.-P."/>
        </authorList>
    </citation>
    <scope>NUCLEOTIDE SEQUENCE [LARGE SCALE GENOMIC DNA]</scope>
    <source>
        <strain evidence="1 2">DSM 43768</strain>
    </source>
</reference>
<accession>A0A7X0NXX7</accession>
<dbReference type="EMBL" id="JACHMI010000001">
    <property type="protein sequence ID" value="MBB6551620.1"/>
    <property type="molecule type" value="Genomic_DNA"/>
</dbReference>
<organism evidence="1 2">
    <name type="scientific">Nonomuraea rubra</name>
    <dbReference type="NCBI Taxonomy" id="46180"/>
    <lineage>
        <taxon>Bacteria</taxon>
        <taxon>Bacillati</taxon>
        <taxon>Actinomycetota</taxon>
        <taxon>Actinomycetes</taxon>
        <taxon>Streptosporangiales</taxon>
        <taxon>Streptosporangiaceae</taxon>
        <taxon>Nonomuraea</taxon>
    </lineage>
</organism>
<comment type="caution">
    <text evidence="1">The sequence shown here is derived from an EMBL/GenBank/DDBJ whole genome shotgun (WGS) entry which is preliminary data.</text>
</comment>
<dbReference type="Proteomes" id="UP000565579">
    <property type="component" value="Unassembled WGS sequence"/>
</dbReference>
<evidence type="ECO:0000313" key="2">
    <source>
        <dbReference type="Proteomes" id="UP000565579"/>
    </source>
</evidence>
<name>A0A7X0NXX7_9ACTN</name>
<sequence>MITPFRRHPGRLGARRMMAVVLGAGLVLAGGGSGPASGTAFRTTSSELSATTAAVPSSSGAWGGTRPGPVLVAGHYQPVWPFGDLAEVRAWQRAHDKSGKDAWHLDPGKTALRFTRDLLRFKEINVEVGRSVQGRHARVKVGYRSSESGRPAVAAVVHLVRFGDGENAPWEVVGTDDEQLSLTTPAYGSAVRFPVTVGGKIRGVDESLRVQALRRHPARVLGSSCCEPAGGVETAQPWRVKLNLSSKAKRGEVLTLVVWTGGHVADVERFAITAVRAA</sequence>
<dbReference type="AlphaFoldDB" id="A0A7X0NXX7"/>
<gene>
    <name evidence="1" type="ORF">HD593_006415</name>
</gene>